<accession>Q44205</accession>
<reference evidence="1" key="1">
    <citation type="journal article" date="1990" name="FEBS Lett.">
        <title>Characterization of the virA gene of the agropine-type plasmid pRiA4 of Agrobacterium rhizogenes.</title>
        <authorList>
            <person name="Endoh H."/>
            <person name="Aoyama T."/>
            <person name="Hirayama T."/>
            <person name="Oka A."/>
        </authorList>
    </citation>
    <scope>NUCLEOTIDE SEQUENCE</scope>
    <source>
        <strain evidence="1">A4</strain>
        <plasmid evidence="1">pRiA4b</plasmid>
    </source>
</reference>
<dbReference type="EMBL" id="X51418">
    <property type="protein sequence ID" value="CAA35781.1"/>
    <property type="molecule type" value="Genomic_DNA"/>
</dbReference>
<keyword evidence="1" id="KW-0614">Plasmid</keyword>
<organism evidence="1">
    <name type="scientific">Rhizobium rhizogenes</name>
    <name type="common">Agrobacterium rhizogenes</name>
    <dbReference type="NCBI Taxonomy" id="359"/>
    <lineage>
        <taxon>Bacteria</taxon>
        <taxon>Pseudomonadati</taxon>
        <taxon>Pseudomonadota</taxon>
        <taxon>Alphaproteobacteria</taxon>
        <taxon>Hyphomicrobiales</taxon>
        <taxon>Rhizobiaceae</taxon>
        <taxon>Rhizobium/Agrobacterium group</taxon>
        <taxon>Rhizobium</taxon>
    </lineage>
</organism>
<dbReference type="PIR" id="S19102">
    <property type="entry name" value="S19102"/>
</dbReference>
<protein>
    <submittedName>
        <fullName evidence="1">A.rhizogenes virA protein</fullName>
    </submittedName>
</protein>
<name>Q44205_RHIRH</name>
<evidence type="ECO:0000313" key="1">
    <source>
        <dbReference type="EMBL" id="CAA35781.1"/>
    </source>
</evidence>
<geneLocation type="plasmid" evidence="1">
    <name>pRiA4b</name>
</geneLocation>
<dbReference type="AlphaFoldDB" id="Q44205"/>
<sequence length="197" mass="21810">MLLLLAFCKAGFSERSAPSEFSDTLLDNIAADIGGIKPAAVQAHEFAMLRMPRFGHFFQEVREAGCSANILRRRPELTIEEARILQERIAILDGFDCDGVLPVITEVIGIGEGRHTAIDECCNADVASGISLAVVGVFRIRYIISSTTGLKLEEMIILKQHRGLNDVVETLEAQVKWHLDPAPDRWFHPVELNEQAS</sequence>
<proteinExistence type="predicted"/>